<reference evidence="3" key="1">
    <citation type="submission" date="2025-08" db="UniProtKB">
        <authorList>
            <consortium name="Ensembl"/>
        </authorList>
    </citation>
    <scope>IDENTIFICATION</scope>
</reference>
<dbReference type="AlphaFoldDB" id="A0A8C9Q4A8"/>
<feature type="region of interest" description="Disordered" evidence="2">
    <location>
        <begin position="1"/>
        <end position="22"/>
    </location>
</feature>
<keyword evidence="4" id="KW-1185">Reference proteome</keyword>
<evidence type="ECO:0000313" key="4">
    <source>
        <dbReference type="Proteomes" id="UP000694422"/>
    </source>
</evidence>
<organism evidence="3 4">
    <name type="scientific">Spermophilus dauricus</name>
    <name type="common">Daurian ground squirrel</name>
    <dbReference type="NCBI Taxonomy" id="99837"/>
    <lineage>
        <taxon>Eukaryota</taxon>
        <taxon>Metazoa</taxon>
        <taxon>Chordata</taxon>
        <taxon>Craniata</taxon>
        <taxon>Vertebrata</taxon>
        <taxon>Euteleostomi</taxon>
        <taxon>Mammalia</taxon>
        <taxon>Eutheria</taxon>
        <taxon>Euarchontoglires</taxon>
        <taxon>Glires</taxon>
        <taxon>Rodentia</taxon>
        <taxon>Sciuromorpha</taxon>
        <taxon>Sciuridae</taxon>
        <taxon>Xerinae</taxon>
        <taxon>Marmotini</taxon>
        <taxon>Spermophilus</taxon>
    </lineage>
</organism>
<reference evidence="3" key="2">
    <citation type="submission" date="2025-09" db="UniProtKB">
        <authorList>
            <consortium name="Ensembl"/>
        </authorList>
    </citation>
    <scope>IDENTIFICATION</scope>
</reference>
<keyword evidence="1" id="KW-0813">Transport</keyword>
<evidence type="ECO:0000256" key="1">
    <source>
        <dbReference type="RuleBase" id="RU369007"/>
    </source>
</evidence>
<dbReference type="PANTHER" id="PTHR16228">
    <property type="entry name" value="DIVALENT CATION TRANSPORTER SOLUTE CARRIER FAMILY 41"/>
    <property type="match status" value="1"/>
</dbReference>
<feature type="compositionally biased region" description="Polar residues" evidence="2">
    <location>
        <begin position="1"/>
        <end position="16"/>
    </location>
</feature>
<keyword evidence="1" id="KW-0406">Ion transport</keyword>
<dbReference type="Ensembl" id="ENSSDAT00000022385.1">
    <property type="protein sequence ID" value="ENSSDAP00000019576.1"/>
    <property type="gene ID" value="ENSSDAG00000017848.1"/>
</dbReference>
<comment type="subcellular location">
    <subcellularLocation>
        <location evidence="1">Membrane</location>
        <topology evidence="1">Multi-pass membrane protein</topology>
    </subcellularLocation>
</comment>
<sequence>MTLASRLSTAANTGQIDSPRERHRVVSSNLALVQVSVPSPPGHTASVLLEPAAGSFQLGRGRPPCPCPHALG</sequence>
<evidence type="ECO:0000256" key="2">
    <source>
        <dbReference type="SAM" id="MobiDB-lite"/>
    </source>
</evidence>
<dbReference type="GO" id="GO:0022890">
    <property type="term" value="F:inorganic cation transmembrane transporter activity"/>
    <property type="evidence" value="ECO:0007669"/>
    <property type="project" value="UniProtKB-UniRule"/>
</dbReference>
<dbReference type="GO" id="GO:0030001">
    <property type="term" value="P:metal ion transport"/>
    <property type="evidence" value="ECO:0007669"/>
    <property type="project" value="UniProtKB-UniRule"/>
</dbReference>
<accession>A0A8C9Q4A8</accession>
<protein>
    <recommendedName>
        <fullName evidence="1">Solute carrier family 41 member</fullName>
    </recommendedName>
</protein>
<dbReference type="GO" id="GO:0008324">
    <property type="term" value="F:monoatomic cation transmembrane transporter activity"/>
    <property type="evidence" value="ECO:0007669"/>
    <property type="project" value="UniProtKB-UniRule"/>
</dbReference>
<keyword evidence="1" id="KW-0460">Magnesium</keyword>
<dbReference type="InterPro" id="IPR045349">
    <property type="entry name" value="SLC41A1-3"/>
</dbReference>
<comment type="similarity">
    <text evidence="1">Belongs to the SLC41A transporter family.</text>
</comment>
<proteinExistence type="inferred from homology"/>
<comment type="function">
    <text evidence="1">Acts as a magnesium transporter.</text>
</comment>
<dbReference type="Proteomes" id="UP000694422">
    <property type="component" value="Unplaced"/>
</dbReference>
<name>A0A8C9Q4A8_SPEDA</name>
<evidence type="ECO:0000313" key="3">
    <source>
        <dbReference type="Ensembl" id="ENSSDAP00000019576.1"/>
    </source>
</evidence>
<dbReference type="GO" id="GO:0005886">
    <property type="term" value="C:plasma membrane"/>
    <property type="evidence" value="ECO:0007669"/>
    <property type="project" value="TreeGrafter"/>
</dbReference>
<dbReference type="PANTHER" id="PTHR16228:SF22">
    <property type="entry name" value="SOLUTE CARRIER FAMILY 41 MEMBER 3"/>
    <property type="match status" value="1"/>
</dbReference>